<accession>A0AA48GXB7</accession>
<evidence type="ECO:0008006" key="4">
    <source>
        <dbReference type="Google" id="ProtNLM"/>
    </source>
</evidence>
<gene>
    <name evidence="2" type="ORF">METESE_29570</name>
</gene>
<reference evidence="2" key="1">
    <citation type="journal article" date="2023" name="Int. J. Syst. Evol. Microbiol.">
        <title>Mesoterricola silvestris gen. nov., sp. nov., Mesoterricola sediminis sp. nov., Geothrix oryzae sp. nov., Geothrix edaphica sp. nov., Geothrix rubra sp. nov., and Geothrix limicola sp. nov., six novel members of Acidobacteriota isolated from soils.</title>
        <authorList>
            <person name="Itoh H."/>
            <person name="Sugisawa Y."/>
            <person name="Mise K."/>
            <person name="Xu Z."/>
            <person name="Kuniyasu M."/>
            <person name="Ushijima N."/>
            <person name="Kawano K."/>
            <person name="Kobayashi E."/>
            <person name="Shiratori Y."/>
            <person name="Masuda Y."/>
            <person name="Senoo K."/>
        </authorList>
    </citation>
    <scope>NUCLEOTIDE SEQUENCE</scope>
    <source>
        <strain evidence="2">W786</strain>
    </source>
</reference>
<dbReference type="KEGG" id="msea:METESE_29570"/>
<keyword evidence="1" id="KW-0732">Signal</keyword>
<evidence type="ECO:0000256" key="1">
    <source>
        <dbReference type="SAM" id="SignalP"/>
    </source>
</evidence>
<dbReference type="EMBL" id="AP027081">
    <property type="protein sequence ID" value="BDU77999.1"/>
    <property type="molecule type" value="Genomic_DNA"/>
</dbReference>
<sequence length="196" mass="20984">MKLIRTVLTGLLALPLAAAQPTGLSVGGGVILGLDSYKKAVNATTGFLVNVGWETQLLKSGVPARVSLAAATMPGKERNGLKTSLTLVQLTGDLLLETPSPRLRGIFGLSVNSYTAKFSGDESPSIFDAEHHFPFHDCKGLKGGVRLGLEYVQNPHLSYEAILQVTELAGRQRNDTLIRQGAINPGWIQLGARYTF</sequence>
<evidence type="ECO:0000313" key="2">
    <source>
        <dbReference type="EMBL" id="BDU77999.1"/>
    </source>
</evidence>
<feature type="chain" id="PRO_5041462174" description="Outer membrane protein beta-barrel domain-containing protein" evidence="1">
    <location>
        <begin position="19"/>
        <end position="196"/>
    </location>
</feature>
<protein>
    <recommendedName>
        <fullName evidence="4">Outer membrane protein beta-barrel domain-containing protein</fullName>
    </recommendedName>
</protein>
<keyword evidence="3" id="KW-1185">Reference proteome</keyword>
<feature type="signal peptide" evidence="1">
    <location>
        <begin position="1"/>
        <end position="18"/>
    </location>
</feature>
<name>A0AA48GXB7_9BACT</name>
<dbReference type="Proteomes" id="UP001228113">
    <property type="component" value="Chromosome"/>
</dbReference>
<evidence type="ECO:0000313" key="3">
    <source>
        <dbReference type="Proteomes" id="UP001228113"/>
    </source>
</evidence>
<dbReference type="AlphaFoldDB" id="A0AA48GXB7"/>
<organism evidence="2 3">
    <name type="scientific">Mesoterricola sediminis</name>
    <dbReference type="NCBI Taxonomy" id="2927980"/>
    <lineage>
        <taxon>Bacteria</taxon>
        <taxon>Pseudomonadati</taxon>
        <taxon>Acidobacteriota</taxon>
        <taxon>Holophagae</taxon>
        <taxon>Holophagales</taxon>
        <taxon>Holophagaceae</taxon>
        <taxon>Mesoterricola</taxon>
    </lineage>
</organism>
<dbReference type="RefSeq" id="WP_243333802.1">
    <property type="nucleotide sequence ID" value="NZ_AP027081.1"/>
</dbReference>
<proteinExistence type="predicted"/>